<accession>A0A2S4UGQ6</accession>
<feature type="domain" description="Pseudouridine synthase I TruA alpha/beta" evidence="10">
    <location>
        <begin position="262"/>
        <end position="381"/>
    </location>
</feature>
<dbReference type="GO" id="GO:0005634">
    <property type="term" value="C:nucleus"/>
    <property type="evidence" value="ECO:0007669"/>
    <property type="project" value="TreeGrafter"/>
</dbReference>
<dbReference type="PANTHER" id="PTHR11142">
    <property type="entry name" value="PSEUDOURIDYLATE SYNTHASE"/>
    <property type="match status" value="1"/>
</dbReference>
<reference evidence="12" key="3">
    <citation type="journal article" date="2018" name="Mol. Plant Microbe Interact.">
        <title>Genome sequence resources for the wheat stripe rust pathogen (Puccinia striiformis f. sp. tritici) and the barley stripe rust pathogen (Puccinia striiformis f. sp. hordei).</title>
        <authorList>
            <person name="Xia C."/>
            <person name="Wang M."/>
            <person name="Yin C."/>
            <person name="Cornejo O.E."/>
            <person name="Hulbert S.H."/>
            <person name="Chen X."/>
        </authorList>
    </citation>
    <scope>NUCLEOTIDE SEQUENCE [LARGE SCALE GENOMIC DNA]</scope>
    <source>
        <strain evidence="12">93TX-2</strain>
    </source>
</reference>
<keyword evidence="3" id="KW-0413">Isomerase</keyword>
<comment type="catalytic activity">
    <reaction evidence="4">
        <text>a uridine in tRNA = a pseudouridine in tRNA</text>
        <dbReference type="Rhea" id="RHEA:54572"/>
        <dbReference type="Rhea" id="RHEA-COMP:13339"/>
        <dbReference type="Rhea" id="RHEA-COMP:13934"/>
        <dbReference type="ChEBI" id="CHEBI:65314"/>
        <dbReference type="ChEBI" id="CHEBI:65315"/>
    </reaction>
</comment>
<evidence type="ECO:0000256" key="2">
    <source>
        <dbReference type="ARBA" id="ARBA00022694"/>
    </source>
</evidence>
<reference evidence="11 12" key="1">
    <citation type="submission" date="2017-12" db="EMBL/GenBank/DDBJ databases">
        <title>Gene loss provides genomic basis for host adaptation in cereal stripe rust fungi.</title>
        <authorList>
            <person name="Xia C."/>
        </authorList>
    </citation>
    <scope>NUCLEOTIDE SEQUENCE [LARGE SCALE GENOMIC DNA]</scope>
    <source>
        <strain evidence="11 12">93TX-2</strain>
    </source>
</reference>
<keyword evidence="12" id="KW-1185">Reference proteome</keyword>
<proteinExistence type="inferred from homology"/>
<dbReference type="FunFam" id="3.30.70.660:FF:000015">
    <property type="entry name" value="tRNA pseudouridine synthase"/>
    <property type="match status" value="1"/>
</dbReference>
<dbReference type="FunFam" id="3.30.70.580:FF:000002">
    <property type="entry name" value="tRNA pseudouridine synthase"/>
    <property type="match status" value="1"/>
</dbReference>
<dbReference type="VEuPathDB" id="FungiDB:PSHT_15109"/>
<reference evidence="12" key="2">
    <citation type="journal article" date="2018" name="BMC Genomics">
        <title>Genomic insights into host adaptation between the wheat stripe rust pathogen (Puccinia striiformis f. sp. tritici) and the barley stripe rust pathogen (Puccinia striiformis f. sp. hordei).</title>
        <authorList>
            <person name="Xia C."/>
            <person name="Wang M."/>
            <person name="Yin C."/>
            <person name="Cornejo O.E."/>
            <person name="Hulbert S.H."/>
            <person name="Chen X."/>
        </authorList>
    </citation>
    <scope>NUCLEOTIDE SEQUENCE [LARGE SCALE GENOMIC DNA]</scope>
    <source>
        <strain evidence="12">93TX-2</strain>
    </source>
</reference>
<feature type="compositionally biased region" description="Acidic residues" evidence="9">
    <location>
        <begin position="506"/>
        <end position="533"/>
    </location>
</feature>
<gene>
    <name evidence="11" type="ORF">PSHT_15109</name>
</gene>
<evidence type="ECO:0000256" key="8">
    <source>
        <dbReference type="PIRSR" id="PIRSR641708-2"/>
    </source>
</evidence>
<feature type="compositionally biased region" description="Basic and acidic residues" evidence="9">
    <location>
        <begin position="475"/>
        <end position="484"/>
    </location>
</feature>
<dbReference type="Proteomes" id="UP000238274">
    <property type="component" value="Unassembled WGS sequence"/>
</dbReference>
<dbReference type="CDD" id="cd02568">
    <property type="entry name" value="PseudoU_synth_PUS1_PUS2"/>
    <property type="match status" value="1"/>
</dbReference>
<comment type="caution">
    <text evidence="11">The sequence shown here is derived from an EMBL/GenBank/DDBJ whole genome shotgun (WGS) entry which is preliminary data.</text>
</comment>
<comment type="similarity">
    <text evidence="1">Belongs to the tRNA pseudouridine synthase TruA family.</text>
</comment>
<sequence length="567" mass="64565">NATDGRPQKRKRESTEPEQQQQSSSKPIDGLTRLPKRRVAIMVAYYGKGYQGSQINPNTKTIEGTLFNAFVRAGCITQDNSSHPNKVGLQRAARTDANVSACCNLISLKLILNPPEIEQNDSKDSELDLLHRSLIEQHSQTSYYPLIKHINRFLPSELKVWEIIRVQNSFNPRSLCDSRVYEYSLPTWLFLPPKPGSPLHQRLDKLRQKNGVQKEGNDPEAEWWDAHSDLLEKDFKSIQAEKRRSYRISKSMIDRIKSVLDQYKGTHNFHNLTVGKAFTERNAVRIMKDFTVSEPFLVGGSTPTSSNDGNNDLENLPTEWISITFHGQSFMLHQIRKMIGLLVLVCRTRTPVTMIKQLYGPQKVSIPKAPGIGLILRKLNFHGYNKKIQHINKQTIQQKQKRKKKGGGSQAQNQDDDQLMVWDSIECDRFEALFERFKLETLFKRIYLNQSPSNEPHNTQPITGDVQLDSVSSDIDPKKEEEKAGSIPATDIPTKPSRSVKGSKNDDDDDDEDGHEEEDDEVVPSDNNQEGEDPFGVWMNYLDVYTGQDLDFLNPDGVLPAQEPKKL</sequence>
<dbReference type="GO" id="GO:0009982">
    <property type="term" value="F:pseudouridine synthase activity"/>
    <property type="evidence" value="ECO:0007669"/>
    <property type="project" value="InterPro"/>
</dbReference>
<evidence type="ECO:0000256" key="5">
    <source>
        <dbReference type="ARBA" id="ARBA00079074"/>
    </source>
</evidence>
<dbReference type="PANTHER" id="PTHR11142:SF4">
    <property type="entry name" value="PSEUDOURIDYLATE SYNTHASE 1 HOMOLOG"/>
    <property type="match status" value="1"/>
</dbReference>
<dbReference type="GO" id="GO:1990481">
    <property type="term" value="P:mRNA pseudouridine synthesis"/>
    <property type="evidence" value="ECO:0007669"/>
    <property type="project" value="TreeGrafter"/>
</dbReference>
<dbReference type="InterPro" id="IPR020095">
    <property type="entry name" value="PsdUridine_synth_TruA_C"/>
</dbReference>
<organism evidence="11 12">
    <name type="scientific">Puccinia striiformis</name>
    <dbReference type="NCBI Taxonomy" id="27350"/>
    <lineage>
        <taxon>Eukaryota</taxon>
        <taxon>Fungi</taxon>
        <taxon>Dikarya</taxon>
        <taxon>Basidiomycota</taxon>
        <taxon>Pucciniomycotina</taxon>
        <taxon>Pucciniomycetes</taxon>
        <taxon>Pucciniales</taxon>
        <taxon>Pucciniaceae</taxon>
        <taxon>Puccinia</taxon>
    </lineage>
</organism>
<evidence type="ECO:0000259" key="10">
    <source>
        <dbReference type="Pfam" id="PF01416"/>
    </source>
</evidence>
<keyword evidence="2" id="KW-0819">tRNA processing</keyword>
<evidence type="ECO:0000256" key="3">
    <source>
        <dbReference type="ARBA" id="ARBA00023235"/>
    </source>
</evidence>
<feature type="region of interest" description="Disordered" evidence="9">
    <location>
        <begin position="450"/>
        <end position="535"/>
    </location>
</feature>
<feature type="binding site" evidence="8">
    <location>
        <position position="181"/>
    </location>
    <ligand>
        <name>substrate</name>
    </ligand>
</feature>
<evidence type="ECO:0000256" key="6">
    <source>
        <dbReference type="ARBA" id="ARBA00080857"/>
    </source>
</evidence>
<feature type="non-terminal residue" evidence="11">
    <location>
        <position position="1"/>
    </location>
</feature>
<evidence type="ECO:0000256" key="7">
    <source>
        <dbReference type="PIRSR" id="PIRSR641708-1"/>
    </source>
</evidence>
<name>A0A2S4UGQ6_9BASI</name>
<evidence type="ECO:0000313" key="11">
    <source>
        <dbReference type="EMBL" id="POV96478.1"/>
    </source>
</evidence>
<protein>
    <recommendedName>
        <fullName evidence="5">tRNA pseudouridylate synthase 2</fullName>
    </recommendedName>
    <alternativeName>
        <fullName evidence="6">tRNA-uridine isomerase 2</fullName>
    </alternativeName>
</protein>
<feature type="compositionally biased region" description="Polar residues" evidence="9">
    <location>
        <begin position="450"/>
        <end position="462"/>
    </location>
</feature>
<dbReference type="OrthoDB" id="10256309at2759"/>
<dbReference type="SUPFAM" id="SSF55120">
    <property type="entry name" value="Pseudouridine synthase"/>
    <property type="match status" value="1"/>
</dbReference>
<dbReference type="InterPro" id="IPR001406">
    <property type="entry name" value="PsdUridine_synth_TruA"/>
</dbReference>
<dbReference type="InterPro" id="IPR020103">
    <property type="entry name" value="PsdUridine_synth_cat_dom_sf"/>
</dbReference>
<dbReference type="InterPro" id="IPR041708">
    <property type="entry name" value="PUS1/PUS2-like"/>
</dbReference>
<dbReference type="InterPro" id="IPR020094">
    <property type="entry name" value="TruA/RsuA/RluB/E/F_N"/>
</dbReference>
<evidence type="ECO:0000313" key="12">
    <source>
        <dbReference type="Proteomes" id="UP000238274"/>
    </source>
</evidence>
<dbReference type="GO" id="GO:0003723">
    <property type="term" value="F:RNA binding"/>
    <property type="evidence" value="ECO:0007669"/>
    <property type="project" value="InterPro"/>
</dbReference>
<evidence type="ECO:0000256" key="4">
    <source>
        <dbReference type="ARBA" id="ARBA00036943"/>
    </source>
</evidence>
<dbReference type="InterPro" id="IPR020097">
    <property type="entry name" value="PsdUridine_synth_TruA_a/b_dom"/>
</dbReference>
<dbReference type="Gene3D" id="3.30.70.580">
    <property type="entry name" value="Pseudouridine synthase I, catalytic domain, N-terminal subdomain"/>
    <property type="match status" value="1"/>
</dbReference>
<dbReference type="EMBL" id="PKSM01000368">
    <property type="protein sequence ID" value="POV96478.1"/>
    <property type="molecule type" value="Genomic_DNA"/>
</dbReference>
<evidence type="ECO:0000256" key="1">
    <source>
        <dbReference type="ARBA" id="ARBA00009375"/>
    </source>
</evidence>
<dbReference type="Pfam" id="PF01416">
    <property type="entry name" value="PseudoU_synth_1"/>
    <property type="match status" value="1"/>
</dbReference>
<feature type="active site" description="Nucleophile" evidence="7">
    <location>
        <position position="96"/>
    </location>
</feature>
<evidence type="ECO:0000256" key="9">
    <source>
        <dbReference type="SAM" id="MobiDB-lite"/>
    </source>
</evidence>
<dbReference type="GO" id="GO:0031119">
    <property type="term" value="P:tRNA pseudouridine synthesis"/>
    <property type="evidence" value="ECO:0007669"/>
    <property type="project" value="InterPro"/>
</dbReference>
<dbReference type="AlphaFoldDB" id="A0A2S4UGQ6"/>
<dbReference type="Gene3D" id="3.30.70.660">
    <property type="entry name" value="Pseudouridine synthase I, catalytic domain, C-terminal subdomain"/>
    <property type="match status" value="1"/>
</dbReference>
<dbReference type="VEuPathDB" id="FungiDB:PSTT_07445"/>
<feature type="region of interest" description="Disordered" evidence="9">
    <location>
        <begin position="1"/>
        <end position="31"/>
    </location>
</feature>
<dbReference type="NCBIfam" id="TIGR00071">
    <property type="entry name" value="hisT_truA"/>
    <property type="match status" value="1"/>
</dbReference>